<dbReference type="SUPFAM" id="SSF55797">
    <property type="entry name" value="PR-1-like"/>
    <property type="match status" value="1"/>
</dbReference>
<keyword evidence="4" id="KW-1185">Reference proteome</keyword>
<evidence type="ECO:0000313" key="4">
    <source>
        <dbReference type="Proteomes" id="UP000318065"/>
    </source>
</evidence>
<dbReference type="PANTHER" id="PTHR31157">
    <property type="entry name" value="SCP DOMAIN-CONTAINING PROTEIN"/>
    <property type="match status" value="1"/>
</dbReference>
<dbReference type="Gene3D" id="3.40.33.10">
    <property type="entry name" value="CAP"/>
    <property type="match status" value="1"/>
</dbReference>
<dbReference type="AlphaFoldDB" id="A0A510HMF8"/>
<sequence>MPMKRVAVVAASVLLAVVVSAGVSATDPPVAEAAGGGYVKRCGGGKIFLNAKEKRSFALHNRVRRNHGLRPFCVHPALQRAARAHSKDMIRRDYFAHGDVGARLKRYGYDWRVYGENIGGGSGSYGAPRVVFRRWMNSPSHRKNILDRRFREIGVGTYTGNYRGYRNYTMYTADFGRR</sequence>
<dbReference type="PANTHER" id="PTHR31157:SF1">
    <property type="entry name" value="SCP DOMAIN-CONTAINING PROTEIN"/>
    <property type="match status" value="1"/>
</dbReference>
<dbReference type="Proteomes" id="UP000318065">
    <property type="component" value="Chromosome"/>
</dbReference>
<accession>A0A510HMF8</accession>
<gene>
    <name evidence="3" type="ORF">RxyAA322_28620</name>
</gene>
<feature type="signal peptide" evidence="1">
    <location>
        <begin position="1"/>
        <end position="21"/>
    </location>
</feature>
<organism evidence="3 4">
    <name type="scientific">Rubrobacter xylanophilus</name>
    <dbReference type="NCBI Taxonomy" id="49319"/>
    <lineage>
        <taxon>Bacteria</taxon>
        <taxon>Bacillati</taxon>
        <taxon>Actinomycetota</taxon>
        <taxon>Rubrobacteria</taxon>
        <taxon>Rubrobacterales</taxon>
        <taxon>Rubrobacteraceae</taxon>
        <taxon>Rubrobacter</taxon>
    </lineage>
</organism>
<name>A0A510HMF8_9ACTN</name>
<feature type="chain" id="PRO_5039005550" description="SCP domain-containing protein" evidence="1">
    <location>
        <begin position="22"/>
        <end position="178"/>
    </location>
</feature>
<dbReference type="RefSeq" id="WP_143528945.1">
    <property type="nucleotide sequence ID" value="NZ_AP019791.1"/>
</dbReference>
<proteinExistence type="predicted"/>
<dbReference type="EMBL" id="AP019791">
    <property type="protein sequence ID" value="BBL81008.1"/>
    <property type="molecule type" value="Genomic_DNA"/>
</dbReference>
<dbReference type="Pfam" id="PF00188">
    <property type="entry name" value="CAP"/>
    <property type="match status" value="1"/>
</dbReference>
<feature type="domain" description="SCP" evidence="2">
    <location>
        <begin position="58"/>
        <end position="170"/>
    </location>
</feature>
<keyword evidence="1" id="KW-0732">Signal</keyword>
<evidence type="ECO:0000313" key="3">
    <source>
        <dbReference type="EMBL" id="BBL81008.1"/>
    </source>
</evidence>
<reference evidence="3" key="1">
    <citation type="journal article" date="2019" name="Microbiol. Resour. Announc.">
        <title>Complete Genome Sequence of Rubrobacter xylanophilus Strain AA3-22, Isolated from Arima Onsen in Japan.</title>
        <authorList>
            <person name="Tomariguchi N."/>
            <person name="Miyazaki K."/>
        </authorList>
    </citation>
    <scope>NUCLEOTIDE SEQUENCE [LARGE SCALE GENOMIC DNA]</scope>
    <source>
        <strain evidence="3">AA3-22</strain>
    </source>
</reference>
<dbReference type="InterPro" id="IPR014044">
    <property type="entry name" value="CAP_dom"/>
</dbReference>
<evidence type="ECO:0000256" key="1">
    <source>
        <dbReference type="SAM" id="SignalP"/>
    </source>
</evidence>
<dbReference type="CDD" id="cd05379">
    <property type="entry name" value="CAP_bacterial"/>
    <property type="match status" value="1"/>
</dbReference>
<dbReference type="OrthoDB" id="68195at2"/>
<dbReference type="InterPro" id="IPR035940">
    <property type="entry name" value="CAP_sf"/>
</dbReference>
<protein>
    <recommendedName>
        <fullName evidence="2">SCP domain-containing protein</fullName>
    </recommendedName>
</protein>
<evidence type="ECO:0000259" key="2">
    <source>
        <dbReference type="Pfam" id="PF00188"/>
    </source>
</evidence>